<accession>T0I4P1</accession>
<dbReference type="NCBIfam" id="NF006600">
    <property type="entry name" value="PRK09140.1"/>
    <property type="match status" value="1"/>
</dbReference>
<dbReference type="CDD" id="cd00452">
    <property type="entry name" value="KDPG_aldolase"/>
    <property type="match status" value="1"/>
</dbReference>
<dbReference type="PATRIC" id="fig|1329909.3.peg.2067"/>
<dbReference type="InterPro" id="IPR013785">
    <property type="entry name" value="Aldolase_TIM"/>
</dbReference>
<sequence length="213" mass="21632">MTLDDLLADGAPPIVAILRGLTPQEAPAVGAALIDAGLRIIEVPLNSPSPLDSIAALQRQFGEEALIGGGTVLSVEAAEGLHGAGGRIMVTPNTDPAVIARGAALGLELMPGFMTPSEAFAAVRAGARRIKLFPAARLGASYVKAVKEVLPRDIGLWAVGGTGAYSIGEWLSAGCEGIGVGGALYRPGDSAAQAGEKARELVAAWKAAKGEFR</sequence>
<evidence type="ECO:0000313" key="7">
    <source>
        <dbReference type="Proteomes" id="UP000015525"/>
    </source>
</evidence>
<evidence type="ECO:0000256" key="2">
    <source>
        <dbReference type="ARBA" id="ARBA00006906"/>
    </source>
</evidence>
<dbReference type="InterPro" id="IPR000887">
    <property type="entry name" value="Aldlse_KDPG_KHG"/>
</dbReference>
<proteinExistence type="inferred from homology"/>
<dbReference type="PROSITE" id="PS00160">
    <property type="entry name" value="ALDOLASE_KDPG_KHG_2"/>
    <property type="match status" value="1"/>
</dbReference>
<comment type="subunit">
    <text evidence="3">Homotrimer.</text>
</comment>
<evidence type="ECO:0000256" key="3">
    <source>
        <dbReference type="ARBA" id="ARBA00011233"/>
    </source>
</evidence>
<evidence type="ECO:0000256" key="4">
    <source>
        <dbReference type="ARBA" id="ARBA00023239"/>
    </source>
</evidence>
<dbReference type="RefSeq" id="WP_021238406.1">
    <property type="nucleotide sequence ID" value="NZ_ATHO01000095.1"/>
</dbReference>
<dbReference type="Pfam" id="PF01081">
    <property type="entry name" value="Aldolase"/>
    <property type="match status" value="1"/>
</dbReference>
<evidence type="ECO:0000313" key="6">
    <source>
        <dbReference type="EMBL" id="EQB06630.1"/>
    </source>
</evidence>
<dbReference type="Gene3D" id="3.20.20.70">
    <property type="entry name" value="Aldolase class I"/>
    <property type="match status" value="1"/>
</dbReference>
<evidence type="ECO:0000256" key="5">
    <source>
        <dbReference type="ARBA" id="ARBA00023277"/>
    </source>
</evidence>
<dbReference type="InterPro" id="IPR031338">
    <property type="entry name" value="KDPG/KHG_AS_2"/>
</dbReference>
<comment type="pathway">
    <text evidence="1">Carbohydrate acid metabolism.</text>
</comment>
<comment type="caution">
    <text evidence="6">The sequence shown here is derived from an EMBL/GenBank/DDBJ whole genome shotgun (WGS) entry which is preliminary data.</text>
</comment>
<keyword evidence="4" id="KW-0456">Lyase</keyword>
<gene>
    <name evidence="6" type="ORF">L288_10740</name>
</gene>
<organism evidence="6 7">
    <name type="scientific">Sphingobium quisquiliarum P25</name>
    <dbReference type="NCBI Taxonomy" id="1329909"/>
    <lineage>
        <taxon>Bacteria</taxon>
        <taxon>Pseudomonadati</taxon>
        <taxon>Pseudomonadota</taxon>
        <taxon>Alphaproteobacteria</taxon>
        <taxon>Sphingomonadales</taxon>
        <taxon>Sphingomonadaceae</taxon>
        <taxon>Sphingobium</taxon>
    </lineage>
</organism>
<comment type="similarity">
    <text evidence="2">Belongs to the KHG/KDPG aldolase family.</text>
</comment>
<evidence type="ECO:0000256" key="1">
    <source>
        <dbReference type="ARBA" id="ARBA00004761"/>
    </source>
</evidence>
<dbReference type="Proteomes" id="UP000015525">
    <property type="component" value="Unassembled WGS sequence"/>
</dbReference>
<keyword evidence="5" id="KW-0119">Carbohydrate metabolism</keyword>
<dbReference type="GO" id="GO:0016829">
    <property type="term" value="F:lyase activity"/>
    <property type="evidence" value="ECO:0007669"/>
    <property type="project" value="UniProtKB-KW"/>
</dbReference>
<keyword evidence="7" id="KW-1185">Reference proteome</keyword>
<reference evidence="6 7" key="1">
    <citation type="journal article" date="2013" name="Genome Announc.">
        <title>Draft Genome Sequence of Sphingobium quisquiliarum Strain P25T, a Novel Hexachlorocyclohexane (HCH)-Degrading Bacterium Isolated from an HCH Dumpsite.</title>
        <authorList>
            <person name="Kumar Singh A."/>
            <person name="Sangwan N."/>
            <person name="Sharma A."/>
            <person name="Gupta V."/>
            <person name="Khurana J.P."/>
            <person name="Lal R."/>
        </authorList>
    </citation>
    <scope>NUCLEOTIDE SEQUENCE [LARGE SCALE GENOMIC DNA]</scope>
    <source>
        <strain evidence="6 7">P25</strain>
    </source>
</reference>
<name>T0I4P1_9SPHN</name>
<dbReference type="SUPFAM" id="SSF51569">
    <property type="entry name" value="Aldolase"/>
    <property type="match status" value="1"/>
</dbReference>
<dbReference type="EMBL" id="ATHO01000095">
    <property type="protein sequence ID" value="EQB06630.1"/>
    <property type="molecule type" value="Genomic_DNA"/>
</dbReference>
<protein>
    <submittedName>
        <fullName evidence="6">2-dehydro-3-deoxy-6-phosphogalactonate aldolase</fullName>
    </submittedName>
</protein>
<dbReference type="PANTHER" id="PTHR30246:SF1">
    <property type="entry name" value="2-DEHYDRO-3-DEOXY-6-PHOSPHOGALACTONATE ALDOLASE-RELATED"/>
    <property type="match status" value="1"/>
</dbReference>
<dbReference type="PANTHER" id="PTHR30246">
    <property type="entry name" value="2-KETO-3-DEOXY-6-PHOSPHOGLUCONATE ALDOLASE"/>
    <property type="match status" value="1"/>
</dbReference>
<dbReference type="AlphaFoldDB" id="T0I4P1"/>